<feature type="domain" description="HTH cro/C1-type" evidence="1">
    <location>
        <begin position="22"/>
        <end position="66"/>
    </location>
</feature>
<proteinExistence type="predicted"/>
<dbReference type="PROSITE" id="PS50943">
    <property type="entry name" value="HTH_CROC1"/>
    <property type="match status" value="1"/>
</dbReference>
<organism evidence="2 3">
    <name type="scientific">Hominibacterium faecale</name>
    <dbReference type="NCBI Taxonomy" id="2839743"/>
    <lineage>
        <taxon>Bacteria</taxon>
        <taxon>Bacillati</taxon>
        <taxon>Bacillota</taxon>
        <taxon>Clostridia</taxon>
        <taxon>Peptostreptococcales</taxon>
        <taxon>Anaerovoracaceae</taxon>
        <taxon>Hominibacterium</taxon>
    </lineage>
</organism>
<name>A0A9J6QY78_9FIRM</name>
<reference evidence="2" key="1">
    <citation type="submission" date="2022-09" db="EMBL/GenBank/DDBJ databases">
        <title>Culturomic study of gut microbiota in children with autism spectrum disorder.</title>
        <authorList>
            <person name="Efimov B.A."/>
            <person name="Chaplin A.V."/>
            <person name="Sokolova S.R."/>
            <person name="Pikina A.P."/>
            <person name="Korzhanova M."/>
            <person name="Belova V."/>
            <person name="Korostin D."/>
        </authorList>
    </citation>
    <scope>NUCLEOTIDE SEQUENCE</scope>
    <source>
        <strain evidence="2">ASD5510</strain>
    </source>
</reference>
<dbReference type="GO" id="GO:0003677">
    <property type="term" value="F:DNA binding"/>
    <property type="evidence" value="ECO:0007669"/>
    <property type="project" value="InterPro"/>
</dbReference>
<dbReference type="CDD" id="cd00093">
    <property type="entry name" value="HTH_XRE"/>
    <property type="match status" value="1"/>
</dbReference>
<comment type="caution">
    <text evidence="2">The sequence shown here is derived from an EMBL/GenBank/DDBJ whole genome shotgun (WGS) entry which is preliminary data.</text>
</comment>
<dbReference type="Proteomes" id="UP001065549">
    <property type="component" value="Unassembled WGS sequence"/>
</dbReference>
<evidence type="ECO:0000259" key="1">
    <source>
        <dbReference type="PROSITE" id="PS50943"/>
    </source>
</evidence>
<dbReference type="Gene3D" id="1.10.260.40">
    <property type="entry name" value="lambda repressor-like DNA-binding domains"/>
    <property type="match status" value="1"/>
</dbReference>
<dbReference type="SMART" id="SM00530">
    <property type="entry name" value="HTH_XRE"/>
    <property type="match status" value="1"/>
</dbReference>
<dbReference type="RefSeq" id="WP_269478718.1">
    <property type="nucleotide sequence ID" value="NZ_JAOSHN010000010.1"/>
</dbReference>
<dbReference type="SUPFAM" id="SSF47413">
    <property type="entry name" value="lambda repressor-like DNA-binding domains"/>
    <property type="match status" value="1"/>
</dbReference>
<dbReference type="Pfam" id="PF01381">
    <property type="entry name" value="HTH_3"/>
    <property type="match status" value="1"/>
</dbReference>
<gene>
    <name evidence="2" type="ORF">OBO34_19325</name>
</gene>
<dbReference type="EMBL" id="JAOSHN010000010">
    <property type="protein sequence ID" value="MCU7380467.1"/>
    <property type="molecule type" value="Genomic_DNA"/>
</dbReference>
<keyword evidence="3" id="KW-1185">Reference proteome</keyword>
<evidence type="ECO:0000313" key="3">
    <source>
        <dbReference type="Proteomes" id="UP001065549"/>
    </source>
</evidence>
<evidence type="ECO:0000313" key="2">
    <source>
        <dbReference type="EMBL" id="MCU7380467.1"/>
    </source>
</evidence>
<dbReference type="InterPro" id="IPR001387">
    <property type="entry name" value="Cro/C1-type_HTH"/>
</dbReference>
<protein>
    <submittedName>
        <fullName evidence="2">Helix-turn-helix domain-containing protein</fullName>
    </submittedName>
</protein>
<dbReference type="InterPro" id="IPR010982">
    <property type="entry name" value="Lambda_DNA-bd_dom_sf"/>
</dbReference>
<sequence length="67" mass="7506">MSKTITPWGRQCKIQMVTLEKSLDDLSEETGYSRTYISSIINGRVVAPLDTIHKISSALEVDTVLHQ</sequence>
<accession>A0A9J6QY78</accession>
<dbReference type="AlphaFoldDB" id="A0A9J6QY78"/>